<keyword evidence="3" id="KW-1185">Reference proteome</keyword>
<dbReference type="CDD" id="cd10787">
    <property type="entry name" value="LamB_YcsF_like"/>
    <property type="match status" value="1"/>
</dbReference>
<dbReference type="PANTHER" id="PTHR30292:SF0">
    <property type="entry name" value="5-OXOPROLINASE SUBUNIT A"/>
    <property type="match status" value="1"/>
</dbReference>
<dbReference type="NCBIfam" id="NF003814">
    <property type="entry name" value="PRK05406.1-3"/>
    <property type="match status" value="1"/>
</dbReference>
<comment type="catalytic activity">
    <reaction evidence="1">
        <text>5-oxo-L-proline + ATP + 2 H2O = L-glutamate + ADP + phosphate + H(+)</text>
        <dbReference type="Rhea" id="RHEA:10348"/>
        <dbReference type="ChEBI" id="CHEBI:15377"/>
        <dbReference type="ChEBI" id="CHEBI:15378"/>
        <dbReference type="ChEBI" id="CHEBI:29985"/>
        <dbReference type="ChEBI" id="CHEBI:30616"/>
        <dbReference type="ChEBI" id="CHEBI:43474"/>
        <dbReference type="ChEBI" id="CHEBI:58402"/>
        <dbReference type="ChEBI" id="CHEBI:456216"/>
        <dbReference type="EC" id="3.5.2.9"/>
    </reaction>
</comment>
<dbReference type="EC" id="3.5.2.9" evidence="1"/>
<gene>
    <name evidence="1" type="primary">pxpA</name>
    <name evidence="2" type="ORF">SAMN05444370_10970</name>
</gene>
<dbReference type="GO" id="GO:0005975">
    <property type="term" value="P:carbohydrate metabolic process"/>
    <property type="evidence" value="ECO:0007669"/>
    <property type="project" value="InterPro"/>
</dbReference>
<keyword evidence="1" id="KW-0067">ATP-binding</keyword>
<evidence type="ECO:0000313" key="2">
    <source>
        <dbReference type="EMBL" id="SEA68369.1"/>
    </source>
</evidence>
<dbReference type="InterPro" id="IPR005501">
    <property type="entry name" value="LamB/YcsF/PxpA-like"/>
</dbReference>
<dbReference type="OrthoDB" id="9773478at2"/>
<name>A0A1H4D7H0_9RHOB</name>
<dbReference type="Pfam" id="PF03746">
    <property type="entry name" value="LamB_YcsF"/>
    <property type="match status" value="1"/>
</dbReference>
<dbReference type="PANTHER" id="PTHR30292">
    <property type="entry name" value="UNCHARACTERIZED PROTEIN YBGL-RELATED"/>
    <property type="match status" value="1"/>
</dbReference>
<reference evidence="2 3" key="1">
    <citation type="submission" date="2016-10" db="EMBL/GenBank/DDBJ databases">
        <authorList>
            <person name="de Groot N.N."/>
        </authorList>
    </citation>
    <scope>NUCLEOTIDE SEQUENCE [LARGE SCALE GENOMIC DNA]</scope>
    <source>
        <strain evidence="2 3">DSM 15345</strain>
    </source>
</reference>
<dbReference type="AlphaFoldDB" id="A0A1H4D7H0"/>
<organism evidence="2 3">
    <name type="scientific">Rubrimonas cliftonensis</name>
    <dbReference type="NCBI Taxonomy" id="89524"/>
    <lineage>
        <taxon>Bacteria</taxon>
        <taxon>Pseudomonadati</taxon>
        <taxon>Pseudomonadota</taxon>
        <taxon>Alphaproteobacteria</taxon>
        <taxon>Rhodobacterales</taxon>
        <taxon>Paracoccaceae</taxon>
        <taxon>Rubrimonas</taxon>
    </lineage>
</organism>
<protein>
    <recommendedName>
        <fullName evidence="1">5-oxoprolinase subunit A</fullName>
        <shortName evidence="1">5-OPase subunit A</shortName>
        <ecNumber evidence="1">3.5.2.9</ecNumber>
    </recommendedName>
    <alternativeName>
        <fullName evidence="1">5-oxoprolinase (ATP-hydrolyzing) subunit A</fullName>
    </alternativeName>
</protein>
<dbReference type="STRING" id="89524.SAMN05444370_10970"/>
<keyword evidence="1" id="KW-0378">Hydrolase</keyword>
<accession>A0A1H4D7H0</accession>
<dbReference type="Gene3D" id="3.20.20.370">
    <property type="entry name" value="Glycoside hydrolase/deacetylase"/>
    <property type="match status" value="1"/>
</dbReference>
<dbReference type="NCBIfam" id="NF003816">
    <property type="entry name" value="PRK05406.1-5"/>
    <property type="match status" value="1"/>
</dbReference>
<dbReference type="Proteomes" id="UP000198703">
    <property type="component" value="Unassembled WGS sequence"/>
</dbReference>
<comment type="subunit">
    <text evidence="1">Forms a complex composed of PxpA, PxpB and PxpC.</text>
</comment>
<keyword evidence="1" id="KW-0547">Nucleotide-binding</keyword>
<proteinExistence type="inferred from homology"/>
<comment type="similarity">
    <text evidence="1">Belongs to the LamB/PxpA family.</text>
</comment>
<dbReference type="RefSeq" id="WP_093254427.1">
    <property type="nucleotide sequence ID" value="NZ_FNQM01000009.1"/>
</dbReference>
<comment type="function">
    <text evidence="1">Catalyzes the cleavage of 5-oxoproline to form L-glutamate coupled to the hydrolysis of ATP to ADP and inorganic phosphate.</text>
</comment>
<evidence type="ECO:0000256" key="1">
    <source>
        <dbReference type="HAMAP-Rule" id="MF_00691"/>
    </source>
</evidence>
<dbReference type="SUPFAM" id="SSF88713">
    <property type="entry name" value="Glycoside hydrolase/deacetylase"/>
    <property type="match status" value="1"/>
</dbReference>
<dbReference type="EMBL" id="FNQM01000009">
    <property type="protein sequence ID" value="SEA68369.1"/>
    <property type="molecule type" value="Genomic_DNA"/>
</dbReference>
<sequence>MKITLNADMGEGFGRWPLGDDAALLKIVGAANIACGFHAGDPLTMRRAVAAAKAAGVDVGAHPGFPDLEGFGRRDMTLSAEEATALVIYQTGAMLGVAAAEGARVVHVKPHGALNTMACRDDALADAIAAGVKAVDPGLILLATAATALSRAGERAGLRTAQEVFADRTYTETGELTPRREPHALIHDADQAVAQALRFLKAGGVVTPSGRVLPAPLHSLCVHGDGPTAVALAQGVAGGLVAAGVALTGLAEAMAP</sequence>
<dbReference type="GO" id="GO:0005524">
    <property type="term" value="F:ATP binding"/>
    <property type="evidence" value="ECO:0007669"/>
    <property type="project" value="UniProtKB-UniRule"/>
</dbReference>
<evidence type="ECO:0000313" key="3">
    <source>
        <dbReference type="Proteomes" id="UP000198703"/>
    </source>
</evidence>
<dbReference type="InterPro" id="IPR011330">
    <property type="entry name" value="Glyco_hydro/deAcase_b/a-brl"/>
</dbReference>
<dbReference type="GO" id="GO:0017168">
    <property type="term" value="F:5-oxoprolinase (ATP-hydrolyzing) activity"/>
    <property type="evidence" value="ECO:0007669"/>
    <property type="project" value="UniProtKB-UniRule"/>
</dbReference>
<dbReference type="HAMAP" id="MF_00691">
    <property type="entry name" value="PxpA"/>
    <property type="match status" value="1"/>
</dbReference>